<evidence type="ECO:0000313" key="2">
    <source>
        <dbReference type="Proteomes" id="UP000317904"/>
    </source>
</evidence>
<accession>A0A502M2G1</accession>
<sequence>MKNNQNNIEELKKLCKKYEDGIYRSKTGLDYKKALEEIFILANKNDKPFTLEDVKEQPELKDFKFEGIRDFQYICKLKIKPLEIVNDIVTNEKILAFDFVNKETENVFKKSLGAVYMITCVSDGKEHIIKFGQTRTTFKERLNSYNCGTVTYWRTASTTNIKIVQSMITTYTTQTAYKLYIYDCSDDFYSFNWHGVESKKVATPKSIAAEDIIIKKFVKAFSKKPLANVHANATAKKENI</sequence>
<dbReference type="Proteomes" id="UP000317904">
    <property type="component" value="Unassembled WGS sequence"/>
</dbReference>
<dbReference type="RefSeq" id="WP_140701013.1">
    <property type="nucleotide sequence ID" value="NZ_VFSY01000023.1"/>
</dbReference>
<evidence type="ECO:0000313" key="1">
    <source>
        <dbReference type="EMBL" id="TPI01903.1"/>
    </source>
</evidence>
<comment type="caution">
    <text evidence="1">The sequence shown here is derived from an EMBL/GenBank/DDBJ whole genome shotgun (WGS) entry which is preliminary data.</text>
</comment>
<protein>
    <submittedName>
        <fullName evidence="1">Uncharacterized protein</fullName>
    </submittedName>
</protein>
<gene>
    <name evidence="1" type="ORF">FJM01_01405</name>
</gene>
<dbReference type="Gene3D" id="3.40.1440.50">
    <property type="match status" value="1"/>
</dbReference>
<name>A0A502M2G1_9MOLU</name>
<reference evidence="1 2" key="1">
    <citation type="submission" date="2019-06" db="EMBL/GenBank/DDBJ databases">
        <title>A comparative genomics study of ostrich specific Mycoplasmas.</title>
        <authorList>
            <person name="Botes A."/>
            <person name="Nel T."/>
        </authorList>
    </citation>
    <scope>NUCLEOTIDE SEQUENCE [LARGE SCALE GENOMIC DNA]</scope>
    <source>
        <strain evidence="1 2">Ms01</strain>
    </source>
</reference>
<proteinExistence type="predicted"/>
<organism evidence="1 2">
    <name type="scientific">Mycoplasma struthionis</name>
    <dbReference type="NCBI Taxonomy" id="538220"/>
    <lineage>
        <taxon>Bacteria</taxon>
        <taxon>Bacillati</taxon>
        <taxon>Mycoplasmatota</taxon>
        <taxon>Mollicutes</taxon>
        <taxon>Mycoplasmataceae</taxon>
        <taxon>Mycoplasma</taxon>
    </lineage>
</organism>
<dbReference type="AlphaFoldDB" id="A0A502M2G1"/>
<dbReference type="EMBL" id="VFSY01000023">
    <property type="protein sequence ID" value="TPI01903.1"/>
    <property type="molecule type" value="Genomic_DNA"/>
</dbReference>